<feature type="compositionally biased region" description="Polar residues" evidence="3">
    <location>
        <begin position="1"/>
        <end position="12"/>
    </location>
</feature>
<evidence type="ECO:0000256" key="3">
    <source>
        <dbReference type="SAM" id="MobiDB-lite"/>
    </source>
</evidence>
<feature type="compositionally biased region" description="Acidic residues" evidence="3">
    <location>
        <begin position="151"/>
        <end position="165"/>
    </location>
</feature>
<feature type="compositionally biased region" description="Low complexity" evidence="3">
    <location>
        <begin position="175"/>
        <end position="192"/>
    </location>
</feature>
<dbReference type="GO" id="GO:0090575">
    <property type="term" value="C:RNA polymerase II transcription regulator complex"/>
    <property type="evidence" value="ECO:0007669"/>
    <property type="project" value="TreeGrafter"/>
</dbReference>
<evidence type="ECO:0000256" key="2">
    <source>
        <dbReference type="ARBA" id="ARBA00023242"/>
    </source>
</evidence>
<evidence type="ECO:0000313" key="5">
    <source>
        <dbReference type="EMBL" id="SAM00262.1"/>
    </source>
</evidence>
<feature type="region of interest" description="Disordered" evidence="3">
    <location>
        <begin position="1"/>
        <end position="48"/>
    </location>
</feature>
<keyword evidence="6" id="KW-1185">Reference proteome</keyword>
<gene>
    <name evidence="5" type="primary">ABSGL_05943.1 scaffold 7611</name>
</gene>
<dbReference type="PANTHER" id="PTHR40621:SF6">
    <property type="entry name" value="AP-1-LIKE TRANSCRIPTION FACTOR YAP1-RELATED"/>
    <property type="match status" value="1"/>
</dbReference>
<dbReference type="CDD" id="cd14688">
    <property type="entry name" value="bZIP_YAP"/>
    <property type="match status" value="1"/>
</dbReference>
<dbReference type="GO" id="GO:0001228">
    <property type="term" value="F:DNA-binding transcription activator activity, RNA polymerase II-specific"/>
    <property type="evidence" value="ECO:0007669"/>
    <property type="project" value="TreeGrafter"/>
</dbReference>
<accession>A0A163JLR4</accession>
<keyword evidence="2" id="KW-0539">Nucleus</keyword>
<dbReference type="InterPro" id="IPR046347">
    <property type="entry name" value="bZIP_sf"/>
</dbReference>
<dbReference type="PANTHER" id="PTHR40621">
    <property type="entry name" value="TRANSCRIPTION FACTOR KAPC-RELATED"/>
    <property type="match status" value="1"/>
</dbReference>
<dbReference type="InterPro" id="IPR004827">
    <property type="entry name" value="bZIP"/>
</dbReference>
<evidence type="ECO:0000256" key="1">
    <source>
        <dbReference type="ARBA" id="ARBA00004123"/>
    </source>
</evidence>
<dbReference type="GO" id="GO:0000976">
    <property type="term" value="F:transcription cis-regulatory region binding"/>
    <property type="evidence" value="ECO:0007669"/>
    <property type="project" value="InterPro"/>
</dbReference>
<dbReference type="Gene3D" id="1.20.5.170">
    <property type="match status" value="1"/>
</dbReference>
<dbReference type="Proteomes" id="UP000078561">
    <property type="component" value="Unassembled WGS sequence"/>
</dbReference>
<dbReference type="PROSITE" id="PS00036">
    <property type="entry name" value="BZIP_BASIC"/>
    <property type="match status" value="1"/>
</dbReference>
<dbReference type="SUPFAM" id="SSF57959">
    <property type="entry name" value="Leucine zipper domain"/>
    <property type="match status" value="1"/>
</dbReference>
<dbReference type="Pfam" id="PF00170">
    <property type="entry name" value="bZIP_1"/>
    <property type="match status" value="1"/>
</dbReference>
<sequence length="280" mass="31335">MDPADTTHSPPASTGKIKKKPGRKPNPASPALRKAQNREAQKAFRQRKEKHIKALEVDTKRLLQERDHYYKKSQQLSKENNILQCENWYLKGIVISLQLVCFKTKLRIPRHTPHSDDNVRQIMAATMPEAMARHINGSVSFTPPTTANDNNNDDDEDDNDNDNDEANQSSDRRMSSVSTSSFPSSSSPLSSSRRSEFTTPTPPPPRSRQANELFLDDLDMDDMDDSTSQPVMLRSTPASNNMAAIQALRLRLRIQSALFRENAAPQTTKPSPLQVTLGAA</sequence>
<feature type="region of interest" description="Disordered" evidence="3">
    <location>
        <begin position="137"/>
        <end position="209"/>
    </location>
</feature>
<dbReference type="InParanoid" id="A0A163JLR4"/>
<feature type="domain" description="BZIP" evidence="4">
    <location>
        <begin position="33"/>
        <end position="47"/>
    </location>
</feature>
<name>A0A163JLR4_ABSGL</name>
<comment type="subcellular location">
    <subcellularLocation>
        <location evidence="1">Nucleus</location>
    </subcellularLocation>
</comment>
<organism evidence="5">
    <name type="scientific">Absidia glauca</name>
    <name type="common">Pin mould</name>
    <dbReference type="NCBI Taxonomy" id="4829"/>
    <lineage>
        <taxon>Eukaryota</taxon>
        <taxon>Fungi</taxon>
        <taxon>Fungi incertae sedis</taxon>
        <taxon>Mucoromycota</taxon>
        <taxon>Mucoromycotina</taxon>
        <taxon>Mucoromycetes</taxon>
        <taxon>Mucorales</taxon>
        <taxon>Cunninghamellaceae</taxon>
        <taxon>Absidia</taxon>
    </lineage>
</organism>
<evidence type="ECO:0000259" key="4">
    <source>
        <dbReference type="PROSITE" id="PS00036"/>
    </source>
</evidence>
<dbReference type="AlphaFoldDB" id="A0A163JLR4"/>
<dbReference type="STRING" id="4829.A0A163JLR4"/>
<feature type="compositionally biased region" description="Polar residues" evidence="3">
    <location>
        <begin position="137"/>
        <end position="146"/>
    </location>
</feature>
<evidence type="ECO:0000313" key="6">
    <source>
        <dbReference type="Proteomes" id="UP000078561"/>
    </source>
</evidence>
<dbReference type="InterPro" id="IPR050936">
    <property type="entry name" value="AP-1-like"/>
</dbReference>
<protein>
    <recommendedName>
        <fullName evidence="4">BZIP domain-containing protein</fullName>
    </recommendedName>
</protein>
<reference evidence="5" key="1">
    <citation type="submission" date="2016-04" db="EMBL/GenBank/DDBJ databases">
        <authorList>
            <person name="Evans L.H."/>
            <person name="Alamgir A."/>
            <person name="Owens N."/>
            <person name="Weber N.D."/>
            <person name="Virtaneva K."/>
            <person name="Barbian K."/>
            <person name="Babar A."/>
            <person name="Rosenke K."/>
        </authorList>
    </citation>
    <scope>NUCLEOTIDE SEQUENCE [LARGE SCALE GENOMIC DNA]</scope>
    <source>
        <strain evidence="5">CBS 101.48</strain>
    </source>
</reference>
<dbReference type="EMBL" id="LT553181">
    <property type="protein sequence ID" value="SAM00262.1"/>
    <property type="molecule type" value="Genomic_DNA"/>
</dbReference>
<proteinExistence type="predicted"/>
<dbReference type="OrthoDB" id="2593073at2759"/>